<keyword evidence="2" id="KW-1185">Reference proteome</keyword>
<comment type="caution">
    <text evidence="1">The sequence shown here is derived from an EMBL/GenBank/DDBJ whole genome shotgun (WGS) entry which is preliminary data.</text>
</comment>
<dbReference type="EMBL" id="MUJZ01039543">
    <property type="protein sequence ID" value="OTF75973.1"/>
    <property type="molecule type" value="Genomic_DNA"/>
</dbReference>
<accession>A0A1Y3B7V8</accession>
<evidence type="ECO:0000313" key="1">
    <source>
        <dbReference type="EMBL" id="OTF75973.1"/>
    </source>
</evidence>
<dbReference type="AlphaFoldDB" id="A0A1Y3B7V8"/>
<name>A0A1Y3B7V8_EURMA</name>
<organism evidence="1 2">
    <name type="scientific">Euroglyphus maynei</name>
    <name type="common">Mayne's house dust mite</name>
    <dbReference type="NCBI Taxonomy" id="6958"/>
    <lineage>
        <taxon>Eukaryota</taxon>
        <taxon>Metazoa</taxon>
        <taxon>Ecdysozoa</taxon>
        <taxon>Arthropoda</taxon>
        <taxon>Chelicerata</taxon>
        <taxon>Arachnida</taxon>
        <taxon>Acari</taxon>
        <taxon>Acariformes</taxon>
        <taxon>Sarcoptiformes</taxon>
        <taxon>Astigmata</taxon>
        <taxon>Psoroptidia</taxon>
        <taxon>Analgoidea</taxon>
        <taxon>Pyroglyphidae</taxon>
        <taxon>Pyroglyphinae</taxon>
        <taxon>Euroglyphus</taxon>
    </lineage>
</organism>
<sequence length="17" mass="2134">MVVNRLWHPFFVKPILH</sequence>
<protein>
    <submittedName>
        <fullName evidence="1">Uncharacterized protein</fullName>
    </submittedName>
</protein>
<gene>
    <name evidence="1" type="ORF">BLA29_002432</name>
</gene>
<proteinExistence type="predicted"/>
<dbReference type="Proteomes" id="UP000194236">
    <property type="component" value="Unassembled WGS sequence"/>
</dbReference>
<reference evidence="1 2" key="1">
    <citation type="submission" date="2017-03" db="EMBL/GenBank/DDBJ databases">
        <title>Genome Survey of Euroglyphus maynei.</title>
        <authorList>
            <person name="Arlian L.G."/>
            <person name="Morgan M.S."/>
            <person name="Rider S.D."/>
        </authorList>
    </citation>
    <scope>NUCLEOTIDE SEQUENCE [LARGE SCALE GENOMIC DNA]</scope>
    <source>
        <strain evidence="1">Arlian Lab</strain>
        <tissue evidence="1">Whole body</tissue>
    </source>
</reference>
<evidence type="ECO:0000313" key="2">
    <source>
        <dbReference type="Proteomes" id="UP000194236"/>
    </source>
</evidence>